<evidence type="ECO:0000256" key="2">
    <source>
        <dbReference type="SAM" id="Phobius"/>
    </source>
</evidence>
<name>A0A0G3GUA1_9CORY</name>
<evidence type="ECO:0000256" key="1">
    <source>
        <dbReference type="SAM" id="MobiDB-lite"/>
    </source>
</evidence>
<reference evidence="4" key="2">
    <citation type="submission" date="2015-05" db="EMBL/GenBank/DDBJ databases">
        <title>Complete genome sequence of Corynebacterium mustelae DSM 45274, isolated from various tissues of a male ferret with lethal sepsis.</title>
        <authorList>
            <person name="Ruckert C."/>
            <person name="Albersmeier A."/>
            <person name="Winkler A."/>
            <person name="Tauch A."/>
        </authorList>
    </citation>
    <scope>NUCLEOTIDE SEQUENCE [LARGE SCALE GENOMIC DNA]</scope>
    <source>
        <strain evidence="4">DSM 45274</strain>
    </source>
</reference>
<dbReference type="InterPro" id="IPR021424">
    <property type="entry name" value="PorA"/>
</dbReference>
<organism evidence="3 4">
    <name type="scientific">Corynebacterium mustelae</name>
    <dbReference type="NCBI Taxonomy" id="571915"/>
    <lineage>
        <taxon>Bacteria</taxon>
        <taxon>Bacillati</taxon>
        <taxon>Actinomycetota</taxon>
        <taxon>Actinomycetes</taxon>
        <taxon>Mycobacteriales</taxon>
        <taxon>Corynebacteriaceae</taxon>
        <taxon>Corynebacterium</taxon>
    </lineage>
</organism>
<keyword evidence="2" id="KW-0472">Membrane</keyword>
<dbReference type="AlphaFoldDB" id="A0A0G3GUA1"/>
<feature type="transmembrane region" description="Helical" evidence="2">
    <location>
        <begin position="7"/>
        <end position="30"/>
    </location>
</feature>
<dbReference type="KEGG" id="cmv:CMUST_01980"/>
<feature type="region of interest" description="Disordered" evidence="1">
    <location>
        <begin position="229"/>
        <end position="268"/>
    </location>
</feature>
<dbReference type="Proteomes" id="UP000035199">
    <property type="component" value="Chromosome"/>
</dbReference>
<proteinExistence type="predicted"/>
<dbReference type="STRING" id="571915.CMUST_01980"/>
<dbReference type="Pfam" id="PF11271">
    <property type="entry name" value="PorA"/>
    <property type="match status" value="1"/>
</dbReference>
<keyword evidence="2" id="KW-0812">Transmembrane</keyword>
<gene>
    <name evidence="3" type="ORF">CMUST_01980</name>
</gene>
<dbReference type="RefSeq" id="WP_047261105.1">
    <property type="nucleotide sequence ID" value="NZ_CP011542.1"/>
</dbReference>
<sequence>MLPKTRIASAIIIGLGFALIAWGVVFPYVVPVDARMPLALTQTTVTLVDDSATQRMPGDGSTYTGPMTKQYHAEILPPVDSDLATARVGVSLLRGAPGIQVPEEQSDLDRLVEASVWTYSFARTTGLNTSPLKFVDVPATPPQTVEFSGYWVKFPSNAEQTTYEVFDSTLRRTTPAVFQEAIQRGGRTIYRYHQEIEPTNVARNYRNFFTTIPIEIPAEFVGPHQEEIQPGEELTPDGLQPPADGAEPPATGGENLPEENAEQPGGPEMKTVAADLYHSGTRDFYVDQISGMVIDVDEDIIDYYGDEQGGKLADAHLFSGSVSDEQAAALLAQASQISDGSVVRTINWVVFGIGCLLTLIGLAGAFRIRRRQRKANEIQEMME</sequence>
<keyword evidence="4" id="KW-1185">Reference proteome</keyword>
<dbReference type="EMBL" id="CP011542">
    <property type="protein sequence ID" value="AKK04741.1"/>
    <property type="molecule type" value="Genomic_DNA"/>
</dbReference>
<dbReference type="PATRIC" id="fig|571915.4.peg.419"/>
<accession>A0A0G3GUA1</accession>
<protein>
    <submittedName>
        <fullName evidence="3">Putative DUF3068 family protein</fullName>
    </submittedName>
</protein>
<feature type="transmembrane region" description="Helical" evidence="2">
    <location>
        <begin position="346"/>
        <end position="366"/>
    </location>
</feature>
<dbReference type="OrthoDB" id="153031at2"/>
<evidence type="ECO:0000313" key="4">
    <source>
        <dbReference type="Proteomes" id="UP000035199"/>
    </source>
</evidence>
<keyword evidence="2" id="KW-1133">Transmembrane helix</keyword>
<evidence type="ECO:0000313" key="3">
    <source>
        <dbReference type="EMBL" id="AKK04741.1"/>
    </source>
</evidence>
<reference evidence="3 4" key="1">
    <citation type="journal article" date="2015" name="Genome Announc.">
        <title>Complete Genome Sequence of the Type Strain Corynebacterium mustelae DSM 45274, Isolated from Various Tissues of a Male Ferret with Lethal Sepsis.</title>
        <authorList>
            <person name="Ruckert C."/>
            <person name="Eimer J."/>
            <person name="Winkler A."/>
            <person name="Tauch A."/>
        </authorList>
    </citation>
    <scope>NUCLEOTIDE SEQUENCE [LARGE SCALE GENOMIC DNA]</scope>
    <source>
        <strain evidence="3 4">DSM 45274</strain>
    </source>
</reference>